<dbReference type="GeneID" id="42268623"/>
<name>A0A5J6DTM8_9ASTR</name>
<dbReference type="GO" id="GO:0009706">
    <property type="term" value="C:chloroplast inner membrane"/>
    <property type="evidence" value="ECO:0007669"/>
    <property type="project" value="UniProtKB-SubCell"/>
</dbReference>
<feature type="transmembrane region" description="Helical" evidence="9">
    <location>
        <begin position="58"/>
        <end position="78"/>
    </location>
</feature>
<keyword evidence="5 9" id="KW-0812">Transmembrane</keyword>
<dbReference type="PANTHER" id="PTHR33163:SF40">
    <property type="entry name" value="PROTEIN TIC 214"/>
    <property type="match status" value="1"/>
</dbReference>
<keyword evidence="6 9" id="KW-0653">Protein transport</keyword>
<organism evidence="10">
    <name type="scientific">Artemisia maritima</name>
    <dbReference type="NCBI Taxonomy" id="669130"/>
    <lineage>
        <taxon>Eukaryota</taxon>
        <taxon>Viridiplantae</taxon>
        <taxon>Streptophyta</taxon>
        <taxon>Embryophyta</taxon>
        <taxon>Tracheophyta</taxon>
        <taxon>Spermatophyta</taxon>
        <taxon>Magnoliopsida</taxon>
        <taxon>eudicotyledons</taxon>
        <taxon>Gunneridae</taxon>
        <taxon>Pentapetalae</taxon>
        <taxon>asterids</taxon>
        <taxon>campanulids</taxon>
        <taxon>Asterales</taxon>
        <taxon>Asteraceae</taxon>
        <taxon>Asteroideae</taxon>
        <taxon>Anthemideae</taxon>
        <taxon>Artemisiinae</taxon>
        <taxon>Artemisia</taxon>
    </lineage>
</organism>
<comment type="similarity">
    <text evidence="2 9">Belongs to the TIC214 family.</text>
</comment>
<feature type="transmembrane region" description="Helical" evidence="9">
    <location>
        <begin position="84"/>
        <end position="103"/>
    </location>
</feature>
<accession>A0A5J6DTM8</accession>
<comment type="subcellular location">
    <subcellularLocation>
        <location evidence="1">Plastid membrane</location>
        <topology evidence="1">Multi-pass membrane protein</topology>
    </subcellularLocation>
    <subcellularLocation>
        <location evidence="9">Plastid</location>
        <location evidence="9">Chloroplast inner membrane</location>
    </subcellularLocation>
</comment>
<evidence type="ECO:0000313" key="10">
    <source>
        <dbReference type="EMBL" id="QES94766.1"/>
    </source>
</evidence>
<geneLocation type="chloroplast" evidence="10"/>
<keyword evidence="9 10" id="KW-0934">Plastid</keyword>
<evidence type="ECO:0000256" key="7">
    <source>
        <dbReference type="ARBA" id="ARBA00022989"/>
    </source>
</evidence>
<dbReference type="EMBL" id="MK532038">
    <property type="protein sequence ID" value="QES94766.1"/>
    <property type="molecule type" value="Genomic_DNA"/>
</dbReference>
<evidence type="ECO:0000256" key="2">
    <source>
        <dbReference type="ARBA" id="ARBA00009956"/>
    </source>
</evidence>
<comment type="function">
    <text evidence="9">Involved in protein precursor import into chloroplasts. May be part of an intermediate translocation complex acting as a protein-conducting channel at the inner envelope.</text>
</comment>
<evidence type="ECO:0000256" key="6">
    <source>
        <dbReference type="ARBA" id="ARBA00022927"/>
    </source>
</evidence>
<dbReference type="PANTHER" id="PTHR33163">
    <property type="entry name" value="PROTEIN TIC 214-RELATED"/>
    <property type="match status" value="1"/>
</dbReference>
<feature type="transmembrane region" description="Helical" evidence="9">
    <location>
        <begin position="26"/>
        <end position="46"/>
    </location>
</feature>
<dbReference type="RefSeq" id="YP_009707835.1">
    <property type="nucleotide sequence ID" value="NC_045093.1"/>
</dbReference>
<reference evidence="10" key="1">
    <citation type="journal article" date="2020" name="Genomics">
        <title>Chloroplast genome sequences of Artemisia maritima and Artemisia absinthium: Comparative analyses, mutational hotspots in genus Artemisia and phylogeny in family Asteraceae.</title>
        <authorList>
            <person name="Shahzadi I."/>
            <person name="Abdullah"/>
            <person name="Mehmood F."/>
            <person name="Ali Z."/>
            <person name="Ahmed I."/>
            <person name="Mirza B."/>
        </authorList>
    </citation>
    <scope>NUCLEOTIDE SEQUENCE</scope>
    <source>
        <tissue evidence="10">Leaves</tissue>
    </source>
</reference>
<evidence type="ECO:0000256" key="8">
    <source>
        <dbReference type="ARBA" id="ARBA00029978"/>
    </source>
</evidence>
<feature type="transmembrane region" description="Helical" evidence="9">
    <location>
        <begin position="124"/>
        <end position="144"/>
    </location>
</feature>
<sequence>MILKSFLLGNLVSLCMKIINSVVVVGLYYGFLTTFSIGPSYLFLLRAHVMEEGNEKKVSATTGFITGQLIMFISIYYAPLHLALGRPHTITVLALPYLLFHFFCNNHKHFFDYGSTTRNSMRNLSIQCVFLNNLIFQLFNHFILPSSMLARLVNIFMFRCNSKMLFVTSSFVGWIIGHILFMKWIGLLLVWIRQNRSIRKYIQSNKYLVSELKNSMSMAGIFSIFLLVTCVYYLGRIPSPIFSNKLNKLDKMEEEEEFDNNSPIDYMYGDQENLKFKILEKNKKDEEKYFFLFEKPLLTFFFDYNRWNRPLRYIRKRNKKLKGSVRKEASQYFFYTCQSDGKQRISFTYPPSLSTFWEMLAKRISLSTLEKLSADELYSEWLYTNKDKNNNLNNEFINRIEALETVFLSLNILETKTRLCNVEKKNKKNCLIKMYDPFLNGMYRGRMKKIFSSSIRKENSIENCTEPSEINKIHDILLPYPTFPESEQKIEISEKKQVKIDSNNRLKFSLNAILTNPKREKKSIGININEIGKKPPRWSYKLINELEQMFKKRRKEQGIMQGLDHQLRTRKFKRIDFLTRSKRSFKKSNFKNYNLYTKFNRDSGFISYLEEPDFRRAVIKGSMRSQRRKMVIWGPSQGNPHSPLFLEKMEDFPFPISDLMNLFFNIRDWLGKKSEFEILDQQFQIKKNNQEDAMEFWENIPYAQKTRSILLLAQSIFRRYIKLPLLIIAKNIGRILLRQSPEWYEDFQDWNREIYLKCSYNGLQFSKTEFPKNWLIEGFQIKILYPFHLKPWHGSKLRLSDRDRKQQDDFDSCFLTVLGMETEYPFGPPRKTPSFFEPVFKDIDYKVEIRNFNFRVQRVLKKITKQQEKAFLFLKQILLKGKKIPLFIPREIYESSETQTEKDSIISTQIIHESFSQNKSRDYSQAKEEIKHRIDRRNTIRNQIEIMKKNKKNNRESPPKIWKILKRKNIELIFQFFIEKIYVDIFLCIINMRRISLQLFMESTKKILEKYIDNNEINKDKERINKKKQNKIDFISPMTIKKAFDNLRNSKQKPHIFFDLSYLSQKYVFFKLSQTQVINFNKLRSILQYNGPSFFLKNEIKDFFGTQGIFDSKVRHNKLSNYEKNPWKNWLRSHYQYDLSQITWSTLVPQKWRNQINQCHMSQNDDLKKGYFYEKDPLLDYKKKQNLKVYLLPNKEDNFQKNYRYDLFSYKYMNSETKNKSDIYRSSLETIKKQENSTKNKETFFNILNNIPIKNYLEKSDIIYMEKNTDRKYLGWKFNTNIQVEPNKDQITENSHNNGLFYLPIKSNSKINYKRVFFDWMGMNEKLLILNHLISNPKVFLFPEFLILYHKYKEKPWFIPSNLLLFNLNINPNFSENPNIKGKQEADEYFLNFRPSNSKQYFELKNQNNIEEYFLESIEKLKVFLKGDFPFQLRWTGRLNQLNQKMMNNIQIYGLLLSLINVRKITISYIQRKEMNLDIMRRRLNLTQLTKKGILIMEPTRLSVKNDGQFFMYQIIGISLVHKSKHQSNQRYRNPQNVAKNNFDESIPRRKRKTLNKDKNNYDLLVPEKILSSRRRRELRILISFNLNLKNQNGAHRNKTFSKENKIKNWSQFLDESKNFDRKKNELIKLKLFFWPNYRLEDLACMNRYWFDTNNGSRLSMLRIYMYP</sequence>
<keyword evidence="9" id="KW-0472">Membrane</keyword>
<keyword evidence="9" id="KW-0813">Transport</keyword>
<evidence type="ECO:0000256" key="1">
    <source>
        <dbReference type="ARBA" id="ARBA00004446"/>
    </source>
</evidence>
<dbReference type="Pfam" id="PF05758">
    <property type="entry name" value="Ycf1"/>
    <property type="match status" value="2"/>
</dbReference>
<comment type="subunit">
    <text evidence="3 9">Part of the Tic complex.</text>
</comment>
<protein>
    <recommendedName>
        <fullName evidence="4 9">Protein TIC 214</fullName>
    </recommendedName>
    <alternativeName>
        <fullName evidence="8 9">Translocon at the inner envelope membrane of chloroplasts 214</fullName>
    </alternativeName>
</protein>
<dbReference type="InterPro" id="IPR008896">
    <property type="entry name" value="TIC214"/>
</dbReference>
<feature type="transmembrane region" description="Helical" evidence="9">
    <location>
        <begin position="164"/>
        <end position="191"/>
    </location>
</feature>
<gene>
    <name evidence="10" type="primary">ycf1</name>
    <name evidence="9" type="synonym">TIC214</name>
</gene>
<proteinExistence type="inferred from homology"/>
<evidence type="ECO:0000256" key="4">
    <source>
        <dbReference type="ARBA" id="ARBA00016640"/>
    </source>
</evidence>
<keyword evidence="9" id="KW-1001">Plastid inner membrane</keyword>
<keyword evidence="9 10" id="KW-0150">Chloroplast</keyword>
<dbReference type="GO" id="GO:0015031">
    <property type="term" value="P:protein transport"/>
    <property type="evidence" value="ECO:0007669"/>
    <property type="project" value="UniProtKB-KW"/>
</dbReference>
<feature type="transmembrane region" description="Helical" evidence="9">
    <location>
        <begin position="212"/>
        <end position="235"/>
    </location>
</feature>
<evidence type="ECO:0000256" key="3">
    <source>
        <dbReference type="ARBA" id="ARBA00011510"/>
    </source>
</evidence>
<evidence type="ECO:0000256" key="5">
    <source>
        <dbReference type="ARBA" id="ARBA00022692"/>
    </source>
</evidence>
<keyword evidence="7 9" id="KW-1133">Transmembrane helix</keyword>
<evidence type="ECO:0000256" key="9">
    <source>
        <dbReference type="RuleBase" id="RU364085"/>
    </source>
</evidence>